<evidence type="ECO:0000313" key="2">
    <source>
        <dbReference type="Proteomes" id="UP000256964"/>
    </source>
</evidence>
<accession>A0A371CTP1</accession>
<proteinExistence type="predicted"/>
<dbReference type="AlphaFoldDB" id="A0A371CTP1"/>
<sequence>MSVLTPQPEGGVSMRQMRVWLPNVSPSIRIVVEGLFPTKALSNLRAFSFACSFNRPGIVEGLQQRLGPSLRVLELMCDDVFASGECTLSHCTGLQHIRILGTRPIGSPSTFRKTFGVLSQMTNVPAFLARVRAPNVLSLHFVHLPLGITKDYGSWVAFEIYGQEFKERDEDSEAEQRRRIREACYGSPEFIRDAWAQHWRPGLTCEIWWSGPSALAAIWELDRTGPASGAELMAESRGANTMHWSAEYAMSPNEAVSET</sequence>
<name>A0A371CTP1_9APHY</name>
<dbReference type="EMBL" id="KZ857461">
    <property type="protein sequence ID" value="RDX43684.1"/>
    <property type="molecule type" value="Genomic_DNA"/>
</dbReference>
<gene>
    <name evidence="1" type="ORF">OH76DRAFT_1487708</name>
</gene>
<keyword evidence="2" id="KW-1185">Reference proteome</keyword>
<dbReference type="OrthoDB" id="2758166at2759"/>
<dbReference type="Proteomes" id="UP000256964">
    <property type="component" value="Unassembled WGS sequence"/>
</dbReference>
<organism evidence="1 2">
    <name type="scientific">Lentinus brumalis</name>
    <dbReference type="NCBI Taxonomy" id="2498619"/>
    <lineage>
        <taxon>Eukaryota</taxon>
        <taxon>Fungi</taxon>
        <taxon>Dikarya</taxon>
        <taxon>Basidiomycota</taxon>
        <taxon>Agaricomycotina</taxon>
        <taxon>Agaricomycetes</taxon>
        <taxon>Polyporales</taxon>
        <taxon>Polyporaceae</taxon>
        <taxon>Lentinus</taxon>
    </lineage>
</organism>
<protein>
    <submittedName>
        <fullName evidence="1">Uncharacterized protein</fullName>
    </submittedName>
</protein>
<reference evidence="1 2" key="1">
    <citation type="journal article" date="2018" name="Biotechnol. Biofuels">
        <title>Integrative visual omics of the white-rot fungus Polyporus brumalis exposes the biotechnological potential of its oxidative enzymes for delignifying raw plant biomass.</title>
        <authorList>
            <person name="Miyauchi S."/>
            <person name="Rancon A."/>
            <person name="Drula E."/>
            <person name="Hage H."/>
            <person name="Chaduli D."/>
            <person name="Favel A."/>
            <person name="Grisel S."/>
            <person name="Henrissat B."/>
            <person name="Herpoel-Gimbert I."/>
            <person name="Ruiz-Duenas F.J."/>
            <person name="Chevret D."/>
            <person name="Hainaut M."/>
            <person name="Lin J."/>
            <person name="Wang M."/>
            <person name="Pangilinan J."/>
            <person name="Lipzen A."/>
            <person name="Lesage-Meessen L."/>
            <person name="Navarro D."/>
            <person name="Riley R."/>
            <person name="Grigoriev I.V."/>
            <person name="Zhou S."/>
            <person name="Raouche S."/>
            <person name="Rosso M.N."/>
        </authorList>
    </citation>
    <scope>NUCLEOTIDE SEQUENCE [LARGE SCALE GENOMIC DNA]</scope>
    <source>
        <strain evidence="1 2">BRFM 1820</strain>
    </source>
</reference>
<evidence type="ECO:0000313" key="1">
    <source>
        <dbReference type="EMBL" id="RDX43684.1"/>
    </source>
</evidence>